<dbReference type="Proteomes" id="UP000001568">
    <property type="component" value="Chromosome 3"/>
</dbReference>
<accession>A4RUT7</accession>
<dbReference type="OrthoDB" id="10034502at2759"/>
<dbReference type="OMA" id="ALQPTEW"/>
<name>A4RUT7_OSTLU</name>
<dbReference type="eggNOG" id="KOG4840">
    <property type="taxonomic scope" value="Eukaryota"/>
</dbReference>
<evidence type="ECO:0000313" key="1">
    <source>
        <dbReference type="EMBL" id="ABO95022.1"/>
    </source>
</evidence>
<protein>
    <recommendedName>
        <fullName evidence="3">AB hydrolase-1 domain-containing protein</fullName>
    </recommendedName>
</protein>
<dbReference type="EMBL" id="CP000583">
    <property type="protein sequence ID" value="ABO95022.1"/>
    <property type="molecule type" value="Genomic_DNA"/>
</dbReference>
<dbReference type="ESTHER" id="ostlu-a4rut7">
    <property type="family name" value="Fusarinine_C_esterase_sidJ"/>
</dbReference>
<sequence>MYADGCASSEARACVVVVPGLGDGPASLSYVARGSALEARCASTARALIRFELSTSYEGYGTRRLRDDARDIDAVIRALRVKFPLATSFALVGHSTGCQSICHYLASGYDSASAVDRIVLQAGVSDRDWYDADCGREVMREWVARAREMAPDDLMPADTPGTYGVATNARRFLSLASAGGDDDWFSLDIFDGSSGEGVESSKIVRKLGAGACARVDVRLVVSTADEYVPYDRDVVVAHNERIRDAFARVAKSARTHYIEANHDLSDMAEKDAPGFVDFVLS</sequence>
<proteinExistence type="predicted"/>
<evidence type="ECO:0000313" key="2">
    <source>
        <dbReference type="Proteomes" id="UP000001568"/>
    </source>
</evidence>
<dbReference type="Gramene" id="ABO95022">
    <property type="protein sequence ID" value="ABO95022"/>
    <property type="gene ID" value="OSTLU_30735"/>
</dbReference>
<organism evidence="1 2">
    <name type="scientific">Ostreococcus lucimarinus (strain CCE9901)</name>
    <dbReference type="NCBI Taxonomy" id="436017"/>
    <lineage>
        <taxon>Eukaryota</taxon>
        <taxon>Viridiplantae</taxon>
        <taxon>Chlorophyta</taxon>
        <taxon>Mamiellophyceae</taxon>
        <taxon>Mamiellales</taxon>
        <taxon>Bathycoccaceae</taxon>
        <taxon>Ostreococcus</taxon>
    </lineage>
</organism>
<dbReference type="RefSeq" id="XP_001416729.1">
    <property type="nucleotide sequence ID" value="XM_001416692.1"/>
</dbReference>
<dbReference type="HOGENOM" id="CLU_049633_4_0_1"/>
<keyword evidence="2" id="KW-1185">Reference proteome</keyword>
<dbReference type="SUPFAM" id="SSF53474">
    <property type="entry name" value="alpha/beta-Hydrolases"/>
    <property type="match status" value="1"/>
</dbReference>
<dbReference type="AlphaFoldDB" id="A4RUT7"/>
<reference evidence="1 2" key="1">
    <citation type="journal article" date="2007" name="Proc. Natl. Acad. Sci. U.S.A.">
        <title>The tiny eukaryote Ostreococcus provides genomic insights into the paradox of plankton speciation.</title>
        <authorList>
            <person name="Palenik B."/>
            <person name="Grimwood J."/>
            <person name="Aerts A."/>
            <person name="Rouze P."/>
            <person name="Salamov A."/>
            <person name="Putnam N."/>
            <person name="Dupont C."/>
            <person name="Jorgensen R."/>
            <person name="Derelle E."/>
            <person name="Rombauts S."/>
            <person name="Zhou K."/>
            <person name="Otillar R."/>
            <person name="Merchant S.S."/>
            <person name="Podell S."/>
            <person name="Gaasterland T."/>
            <person name="Napoli C."/>
            <person name="Gendler K."/>
            <person name="Manuell A."/>
            <person name="Tai V."/>
            <person name="Vallon O."/>
            <person name="Piganeau G."/>
            <person name="Jancek S."/>
            <person name="Heijde M."/>
            <person name="Jabbari K."/>
            <person name="Bowler C."/>
            <person name="Lohr M."/>
            <person name="Robbens S."/>
            <person name="Werner G."/>
            <person name="Dubchak I."/>
            <person name="Pazour G.J."/>
            <person name="Ren Q."/>
            <person name="Paulsen I."/>
            <person name="Delwiche C."/>
            <person name="Schmutz J."/>
            <person name="Rokhsar D."/>
            <person name="Van de Peer Y."/>
            <person name="Moreau H."/>
            <person name="Grigoriev I.V."/>
        </authorList>
    </citation>
    <scope>NUCLEOTIDE SEQUENCE [LARGE SCALE GENOMIC DNA]</scope>
    <source>
        <strain evidence="1 2">CCE9901</strain>
    </source>
</reference>
<dbReference type="PANTHER" id="PTHR31591:SF1">
    <property type="entry name" value="UPF0613 PROTEIN PB24D3.06C"/>
    <property type="match status" value="1"/>
</dbReference>
<gene>
    <name evidence="1" type="ORF">OSTLU_30735</name>
</gene>
<dbReference type="KEGG" id="olu:OSTLU_30735"/>
<dbReference type="InterPro" id="IPR029058">
    <property type="entry name" value="AB_hydrolase_fold"/>
</dbReference>
<evidence type="ECO:0008006" key="3">
    <source>
        <dbReference type="Google" id="ProtNLM"/>
    </source>
</evidence>
<dbReference type="PANTHER" id="PTHR31591">
    <property type="entry name" value="UPF0613 PROTEIN PB24D3.06C"/>
    <property type="match status" value="1"/>
</dbReference>
<dbReference type="Pfam" id="PF08538">
    <property type="entry name" value="DUF1749"/>
    <property type="match status" value="1"/>
</dbReference>
<dbReference type="Gene3D" id="3.40.50.1820">
    <property type="entry name" value="alpha/beta hydrolase"/>
    <property type="match status" value="1"/>
</dbReference>
<dbReference type="InterPro" id="IPR013744">
    <property type="entry name" value="SidJ"/>
</dbReference>
<dbReference type="GeneID" id="5000706"/>